<proteinExistence type="predicted"/>
<dbReference type="Proteomes" id="UP000241769">
    <property type="component" value="Unassembled WGS sequence"/>
</dbReference>
<protein>
    <submittedName>
        <fullName evidence="2">Uncharacterized protein</fullName>
    </submittedName>
</protein>
<comment type="caution">
    <text evidence="2">The sequence shown here is derived from an EMBL/GenBank/DDBJ whole genome shotgun (WGS) entry which is preliminary data.</text>
</comment>
<dbReference type="AlphaFoldDB" id="A0A2P6NK35"/>
<organism evidence="2 3">
    <name type="scientific">Planoprotostelium fungivorum</name>
    <dbReference type="NCBI Taxonomy" id="1890364"/>
    <lineage>
        <taxon>Eukaryota</taxon>
        <taxon>Amoebozoa</taxon>
        <taxon>Evosea</taxon>
        <taxon>Variosea</taxon>
        <taxon>Cavosteliida</taxon>
        <taxon>Cavosteliaceae</taxon>
        <taxon>Planoprotostelium</taxon>
    </lineage>
</organism>
<reference evidence="2 3" key="1">
    <citation type="journal article" date="2018" name="Genome Biol. Evol.">
        <title>Multiple Roots of Fruiting Body Formation in Amoebozoa.</title>
        <authorList>
            <person name="Hillmann F."/>
            <person name="Forbes G."/>
            <person name="Novohradska S."/>
            <person name="Ferling I."/>
            <person name="Riege K."/>
            <person name="Groth M."/>
            <person name="Westermann M."/>
            <person name="Marz M."/>
            <person name="Spaller T."/>
            <person name="Winckler T."/>
            <person name="Schaap P."/>
            <person name="Glockner G."/>
        </authorList>
    </citation>
    <scope>NUCLEOTIDE SEQUENCE [LARGE SCALE GENOMIC DNA]</scope>
    <source>
        <strain evidence="2 3">Jena</strain>
    </source>
</reference>
<evidence type="ECO:0000313" key="3">
    <source>
        <dbReference type="Proteomes" id="UP000241769"/>
    </source>
</evidence>
<gene>
    <name evidence="2" type="ORF">PROFUN_08309</name>
</gene>
<feature type="compositionally biased region" description="Basic residues" evidence="1">
    <location>
        <begin position="17"/>
        <end position="26"/>
    </location>
</feature>
<feature type="region of interest" description="Disordered" evidence="1">
    <location>
        <begin position="14"/>
        <end position="36"/>
    </location>
</feature>
<evidence type="ECO:0000256" key="1">
    <source>
        <dbReference type="SAM" id="MobiDB-lite"/>
    </source>
</evidence>
<keyword evidence="3" id="KW-1185">Reference proteome</keyword>
<dbReference type="EMBL" id="MDYQ01000066">
    <property type="protein sequence ID" value="PRP84289.1"/>
    <property type="molecule type" value="Genomic_DNA"/>
</dbReference>
<accession>A0A2P6NK35</accession>
<evidence type="ECO:0000313" key="2">
    <source>
        <dbReference type="EMBL" id="PRP84289.1"/>
    </source>
</evidence>
<dbReference type="InParanoid" id="A0A2P6NK35"/>
<sequence length="123" mass="14142">MSASITKDLLNRLNGVQKKKTKKKSKNAGPKESLLEVKRREKEANYLKQNLKVLHALDEVKDKNVIVAVKETRQKKMKKNVEANSLSFIKGNVFDTTRKVLTIDLDAQREQFEEEGGEKEEEE</sequence>
<name>A0A2P6NK35_9EUKA</name>